<gene>
    <name evidence="8" type="ORF">PFLUV_G00006240</name>
</gene>
<reference evidence="8 9" key="1">
    <citation type="submission" date="2019-06" db="EMBL/GenBank/DDBJ databases">
        <title>A chromosome-scale genome assembly of the European perch, Perca fluviatilis.</title>
        <authorList>
            <person name="Roques C."/>
            <person name="Zahm M."/>
            <person name="Cabau C."/>
            <person name="Klopp C."/>
            <person name="Bouchez O."/>
            <person name="Donnadieu C."/>
            <person name="Kuhl H."/>
            <person name="Gislard M."/>
            <person name="Guendouz S."/>
            <person name="Journot L."/>
            <person name="Haffray P."/>
            <person name="Bestin A."/>
            <person name="Morvezen R."/>
            <person name="Feron R."/>
            <person name="Wen M."/>
            <person name="Jouanno E."/>
            <person name="Herpin A."/>
            <person name="Schartl M."/>
            <person name="Postlethwait J."/>
            <person name="Schaerlinger B."/>
            <person name="Chardard D."/>
            <person name="Lecocq T."/>
            <person name="Poncet C."/>
            <person name="Jaffrelo L."/>
            <person name="Lampietro C."/>
            <person name="Guiguen Y."/>
        </authorList>
    </citation>
    <scope>NUCLEOTIDE SEQUENCE [LARGE SCALE GENOMIC DNA]</scope>
    <source>
        <tissue evidence="8">Blood</tissue>
    </source>
</reference>
<evidence type="ECO:0000256" key="6">
    <source>
        <dbReference type="SAM" id="Phobius"/>
    </source>
</evidence>
<dbReference type="InterPro" id="IPR006052">
    <property type="entry name" value="TNF_dom"/>
</dbReference>
<keyword evidence="6" id="KW-0812">Transmembrane</keyword>
<dbReference type="OrthoDB" id="6116320at2759"/>
<dbReference type="PANTHER" id="PTHR11471:SF56">
    <property type="entry name" value="TUMOR NECROSIS FACTOR LIGAND SUPERFAMILY MEMBER 14-LIKE"/>
    <property type="match status" value="1"/>
</dbReference>
<keyword evidence="4 6" id="KW-0472">Membrane</keyword>
<keyword evidence="9" id="KW-1185">Reference proteome</keyword>
<dbReference type="GO" id="GO:0005125">
    <property type="term" value="F:cytokine activity"/>
    <property type="evidence" value="ECO:0007669"/>
    <property type="project" value="UniProtKB-KW"/>
</dbReference>
<dbReference type="GO" id="GO:0005164">
    <property type="term" value="F:tumor necrosis factor receptor binding"/>
    <property type="evidence" value="ECO:0007669"/>
    <property type="project" value="InterPro"/>
</dbReference>
<evidence type="ECO:0000313" key="9">
    <source>
        <dbReference type="Proteomes" id="UP000465112"/>
    </source>
</evidence>
<dbReference type="GO" id="GO:0016020">
    <property type="term" value="C:membrane"/>
    <property type="evidence" value="ECO:0007669"/>
    <property type="project" value="UniProtKB-SubCell"/>
</dbReference>
<dbReference type="AlphaFoldDB" id="A0A6A5F0E8"/>
<dbReference type="SMART" id="SM00207">
    <property type="entry name" value="TNF"/>
    <property type="match status" value="1"/>
</dbReference>
<feature type="region of interest" description="Disordered" evidence="5">
    <location>
        <begin position="81"/>
        <end position="100"/>
    </location>
</feature>
<proteinExistence type="inferred from homology"/>
<dbReference type="PROSITE" id="PS50049">
    <property type="entry name" value="THD_2"/>
    <property type="match status" value="1"/>
</dbReference>
<dbReference type="CDD" id="cd00184">
    <property type="entry name" value="TNF"/>
    <property type="match status" value="1"/>
</dbReference>
<comment type="subcellular location">
    <subcellularLocation>
        <location evidence="1">Membrane</location>
    </subcellularLocation>
</comment>
<accession>A0A6A5F0E8</accession>
<evidence type="ECO:0000256" key="5">
    <source>
        <dbReference type="SAM" id="MobiDB-lite"/>
    </source>
</evidence>
<protein>
    <recommendedName>
        <fullName evidence="7">THD domain-containing protein</fullName>
    </recommendedName>
</protein>
<dbReference type="SUPFAM" id="SSF49842">
    <property type="entry name" value="TNF-like"/>
    <property type="match status" value="1"/>
</dbReference>
<dbReference type="GO" id="GO:0006955">
    <property type="term" value="P:immune response"/>
    <property type="evidence" value="ECO:0007669"/>
    <property type="project" value="InterPro"/>
</dbReference>
<evidence type="ECO:0000259" key="7">
    <source>
        <dbReference type="PROSITE" id="PS50049"/>
    </source>
</evidence>
<evidence type="ECO:0000256" key="4">
    <source>
        <dbReference type="ARBA" id="ARBA00023136"/>
    </source>
</evidence>
<sequence length="271" mass="30321">MAEGGVGTCPQVFVVDSQANYVSVHSGKKPRWARVGQRFLLLMVGLALFGLVVEGCFIYSLYKKTQEFSLCKSHPLCQNMSNSQTSGQQGGTIMSQVGSKESNEIPTVRPHLEQVQQRPFAQLIGSNNPKGLDNVVQWEHKNGETITYNMGYENGRLLVEKDGYYYLYSKVTLDVAEECLLIQHMVMKDTTAYDESIELMQSKSIRCRTQKTLTAKASGGEDLWNSFLAGIFHLRSGDKIFVTLNKIDKIRTGPAENLMGAFMIFPDNIQQ</sequence>
<feature type="domain" description="THD" evidence="7">
    <location>
        <begin position="119"/>
        <end position="264"/>
    </location>
</feature>
<evidence type="ECO:0000256" key="3">
    <source>
        <dbReference type="ARBA" id="ARBA00022514"/>
    </source>
</evidence>
<comment type="caution">
    <text evidence="8">The sequence shown here is derived from an EMBL/GenBank/DDBJ whole genome shotgun (WGS) entry which is preliminary data.</text>
</comment>
<name>A0A6A5F0E8_PERFL</name>
<evidence type="ECO:0000256" key="2">
    <source>
        <dbReference type="ARBA" id="ARBA00008670"/>
    </source>
</evidence>
<evidence type="ECO:0000256" key="1">
    <source>
        <dbReference type="ARBA" id="ARBA00004370"/>
    </source>
</evidence>
<keyword evidence="6" id="KW-1133">Transmembrane helix</keyword>
<evidence type="ECO:0000313" key="8">
    <source>
        <dbReference type="EMBL" id="KAF1394931.1"/>
    </source>
</evidence>
<comment type="similarity">
    <text evidence="2">Belongs to the tumor necrosis factor family.</text>
</comment>
<dbReference type="EMBL" id="VHII01000001">
    <property type="protein sequence ID" value="KAF1394931.1"/>
    <property type="molecule type" value="Genomic_DNA"/>
</dbReference>
<dbReference type="Pfam" id="PF00229">
    <property type="entry name" value="TNF"/>
    <property type="match status" value="1"/>
</dbReference>
<dbReference type="InterPro" id="IPR008983">
    <property type="entry name" value="Tumour_necrosis_fac-like_dom"/>
</dbReference>
<dbReference type="Proteomes" id="UP000465112">
    <property type="component" value="Chromosome 1"/>
</dbReference>
<dbReference type="GO" id="GO:0005615">
    <property type="term" value="C:extracellular space"/>
    <property type="evidence" value="ECO:0007669"/>
    <property type="project" value="UniProtKB-KW"/>
</dbReference>
<organism evidence="8 9">
    <name type="scientific">Perca fluviatilis</name>
    <name type="common">European perch</name>
    <dbReference type="NCBI Taxonomy" id="8168"/>
    <lineage>
        <taxon>Eukaryota</taxon>
        <taxon>Metazoa</taxon>
        <taxon>Chordata</taxon>
        <taxon>Craniata</taxon>
        <taxon>Vertebrata</taxon>
        <taxon>Euteleostomi</taxon>
        <taxon>Actinopterygii</taxon>
        <taxon>Neopterygii</taxon>
        <taxon>Teleostei</taxon>
        <taxon>Neoteleostei</taxon>
        <taxon>Acanthomorphata</taxon>
        <taxon>Eupercaria</taxon>
        <taxon>Perciformes</taxon>
        <taxon>Percoidei</taxon>
        <taxon>Percidae</taxon>
        <taxon>Percinae</taxon>
        <taxon>Perca</taxon>
    </lineage>
</organism>
<feature type="transmembrane region" description="Helical" evidence="6">
    <location>
        <begin position="39"/>
        <end position="62"/>
    </location>
</feature>
<dbReference type="Gene3D" id="2.60.120.40">
    <property type="match status" value="1"/>
</dbReference>
<keyword evidence="3" id="KW-0202">Cytokine</keyword>
<dbReference type="PANTHER" id="PTHR11471">
    <property type="entry name" value="TUMOR NECROSIS FACTOR FAMILY MEMBER"/>
    <property type="match status" value="1"/>
</dbReference>